<evidence type="ECO:0000256" key="2">
    <source>
        <dbReference type="ARBA" id="ARBA00022801"/>
    </source>
</evidence>
<dbReference type="eggNOG" id="KOG1386">
    <property type="taxonomic scope" value="Eukaryota"/>
</dbReference>
<protein>
    <submittedName>
        <fullName evidence="6">Uncharacterized protein</fullName>
    </submittedName>
</protein>
<sequence length="461" mass="52770">MFFLFSALIHSQKVLIFDAGSSSTRVYLYKYENASDPLTYEAMVDENGNPFSFKGDEASTKLSDVAKNESVMDEIYRQLLTEHANKWIDEKEQSSVPLIVYATAGMRLLPLEDQKRVMKIAYKKAKQNFKYKVQEKHFRVIPGYEEGLFAWVAVNRLRRAFTPETKTLPIFEFGGASAQIAAEITEKPKSYLKKFLYQVRIGKDNYNVFAHSWLGYGGDISSVTVHKEVMKTTHESPCVIKGANLTLKIDGKNETFTGKADFQKCYQLYETLVFKKDEEKNCGGYPVLFKDENENVCVPLPAKFDRIYAQGVMQYSADYLKLNDTLKLNDFIQKSYVYGNYTYQQAYDYNPKYMYIHMAYLQQHLLINFLDRGFQHDKLIDELVISAPIKINNVEPQWTLGAVLEAFSAASVGMAWYIILIIVIAVVAIVVICVFVVYKLACKKQASFQNVKSIDNGQLLM</sequence>
<dbReference type="Gene3D" id="3.30.420.40">
    <property type="match status" value="1"/>
</dbReference>
<dbReference type="KEGG" id="tva:4771140"/>
<feature type="binding site" evidence="4">
    <location>
        <begin position="175"/>
        <end position="179"/>
    </location>
    <ligand>
        <name>ATP</name>
        <dbReference type="ChEBI" id="CHEBI:30616"/>
    </ligand>
</feature>
<dbReference type="RefSeq" id="XP_001325390.1">
    <property type="nucleotide sequence ID" value="XM_001325355.1"/>
</dbReference>
<evidence type="ECO:0000313" key="6">
    <source>
        <dbReference type="EMBL" id="EAY13167.1"/>
    </source>
</evidence>
<feature type="transmembrane region" description="Helical" evidence="5">
    <location>
        <begin position="414"/>
        <end position="438"/>
    </location>
</feature>
<dbReference type="GO" id="GO:0009134">
    <property type="term" value="P:nucleoside diphosphate catabolic process"/>
    <property type="evidence" value="ECO:0000318"/>
    <property type="project" value="GO_Central"/>
</dbReference>
<dbReference type="InParanoid" id="A2E2J2"/>
<keyword evidence="5" id="KW-1133">Transmembrane helix</keyword>
<keyword evidence="4" id="KW-0547">Nucleotide-binding</keyword>
<dbReference type="GO" id="GO:0017110">
    <property type="term" value="F:nucleoside diphosphate phosphatase activity"/>
    <property type="evidence" value="ECO:0000318"/>
    <property type="project" value="GO_Central"/>
</dbReference>
<dbReference type="PANTHER" id="PTHR11782:SF83">
    <property type="entry name" value="GUANOSINE-DIPHOSPHATASE"/>
    <property type="match status" value="1"/>
</dbReference>
<feature type="active site" description="Proton acceptor" evidence="3">
    <location>
        <position position="146"/>
    </location>
</feature>
<keyword evidence="5" id="KW-0812">Transmembrane</keyword>
<evidence type="ECO:0000256" key="5">
    <source>
        <dbReference type="SAM" id="Phobius"/>
    </source>
</evidence>
<dbReference type="CDD" id="cd24003">
    <property type="entry name" value="ASKHA_NBD_GDA1_CD39_NTPase"/>
    <property type="match status" value="1"/>
</dbReference>
<reference evidence="6" key="1">
    <citation type="submission" date="2006-10" db="EMBL/GenBank/DDBJ databases">
        <authorList>
            <person name="Amadeo P."/>
            <person name="Zhao Q."/>
            <person name="Wortman J."/>
            <person name="Fraser-Liggett C."/>
            <person name="Carlton J."/>
        </authorList>
    </citation>
    <scope>NUCLEOTIDE SEQUENCE</scope>
    <source>
        <strain evidence="6">G3</strain>
    </source>
</reference>
<dbReference type="STRING" id="5722.A2E2J2"/>
<organism evidence="6 7">
    <name type="scientific">Trichomonas vaginalis (strain ATCC PRA-98 / G3)</name>
    <dbReference type="NCBI Taxonomy" id="412133"/>
    <lineage>
        <taxon>Eukaryota</taxon>
        <taxon>Metamonada</taxon>
        <taxon>Parabasalia</taxon>
        <taxon>Trichomonadida</taxon>
        <taxon>Trichomonadidae</taxon>
        <taxon>Trichomonas</taxon>
    </lineage>
</organism>
<evidence type="ECO:0000313" key="7">
    <source>
        <dbReference type="Proteomes" id="UP000001542"/>
    </source>
</evidence>
<name>A2E2J2_TRIV3</name>
<keyword evidence="4" id="KW-0067">ATP-binding</keyword>
<dbReference type="GO" id="GO:0005524">
    <property type="term" value="F:ATP binding"/>
    <property type="evidence" value="ECO:0007669"/>
    <property type="project" value="UniProtKB-KW"/>
</dbReference>
<proteinExistence type="inferred from homology"/>
<keyword evidence="2" id="KW-0378">Hydrolase</keyword>
<dbReference type="EMBL" id="DS113290">
    <property type="protein sequence ID" value="EAY13167.1"/>
    <property type="molecule type" value="Genomic_DNA"/>
</dbReference>
<evidence type="ECO:0000256" key="1">
    <source>
        <dbReference type="ARBA" id="ARBA00009283"/>
    </source>
</evidence>
<evidence type="ECO:0000256" key="3">
    <source>
        <dbReference type="PIRSR" id="PIRSR600407-1"/>
    </source>
</evidence>
<dbReference type="InterPro" id="IPR000407">
    <property type="entry name" value="GDA1_CD39_NTPase"/>
</dbReference>
<dbReference type="OrthoDB" id="6372431at2759"/>
<dbReference type="AlphaFoldDB" id="A2E2J2"/>
<dbReference type="GO" id="GO:0016020">
    <property type="term" value="C:membrane"/>
    <property type="evidence" value="ECO:0000318"/>
    <property type="project" value="GO_Central"/>
</dbReference>
<dbReference type="SMR" id="A2E2J2"/>
<dbReference type="VEuPathDB" id="TrichDB:TVAG_444510"/>
<gene>
    <name evidence="6" type="ORF">TVAG_444510</name>
</gene>
<keyword evidence="5" id="KW-0472">Membrane</keyword>
<accession>A2E2J2</accession>
<dbReference type="Gene3D" id="3.30.420.150">
    <property type="entry name" value="Exopolyphosphatase. Domain 2"/>
    <property type="match status" value="1"/>
</dbReference>
<dbReference type="Proteomes" id="UP000001542">
    <property type="component" value="Unassembled WGS sequence"/>
</dbReference>
<reference evidence="6" key="2">
    <citation type="journal article" date="2007" name="Science">
        <title>Draft genome sequence of the sexually transmitted pathogen Trichomonas vaginalis.</title>
        <authorList>
            <person name="Carlton J.M."/>
            <person name="Hirt R.P."/>
            <person name="Silva J.C."/>
            <person name="Delcher A.L."/>
            <person name="Schatz M."/>
            <person name="Zhao Q."/>
            <person name="Wortman J.R."/>
            <person name="Bidwell S.L."/>
            <person name="Alsmark U.C.M."/>
            <person name="Besteiro S."/>
            <person name="Sicheritz-Ponten T."/>
            <person name="Noel C.J."/>
            <person name="Dacks J.B."/>
            <person name="Foster P.G."/>
            <person name="Simillion C."/>
            <person name="Van de Peer Y."/>
            <person name="Miranda-Saavedra D."/>
            <person name="Barton G.J."/>
            <person name="Westrop G.D."/>
            <person name="Mueller S."/>
            <person name="Dessi D."/>
            <person name="Fiori P.L."/>
            <person name="Ren Q."/>
            <person name="Paulsen I."/>
            <person name="Zhang H."/>
            <person name="Bastida-Corcuera F.D."/>
            <person name="Simoes-Barbosa A."/>
            <person name="Brown M.T."/>
            <person name="Hayes R.D."/>
            <person name="Mukherjee M."/>
            <person name="Okumura C.Y."/>
            <person name="Schneider R."/>
            <person name="Smith A.J."/>
            <person name="Vanacova S."/>
            <person name="Villalvazo M."/>
            <person name="Haas B.J."/>
            <person name="Pertea M."/>
            <person name="Feldblyum T.V."/>
            <person name="Utterback T.R."/>
            <person name="Shu C.L."/>
            <person name="Osoegawa K."/>
            <person name="de Jong P.J."/>
            <person name="Hrdy I."/>
            <person name="Horvathova L."/>
            <person name="Zubacova Z."/>
            <person name="Dolezal P."/>
            <person name="Malik S.B."/>
            <person name="Logsdon J.M. Jr."/>
            <person name="Henze K."/>
            <person name="Gupta A."/>
            <person name="Wang C.C."/>
            <person name="Dunne R.L."/>
            <person name="Upcroft J.A."/>
            <person name="Upcroft P."/>
            <person name="White O."/>
            <person name="Salzberg S.L."/>
            <person name="Tang P."/>
            <person name="Chiu C.-H."/>
            <person name="Lee Y.-S."/>
            <person name="Embley T.M."/>
            <person name="Coombs G.H."/>
            <person name="Mottram J.C."/>
            <person name="Tachezy J."/>
            <person name="Fraser-Liggett C.M."/>
            <person name="Johnson P.J."/>
        </authorList>
    </citation>
    <scope>NUCLEOTIDE SEQUENCE [LARGE SCALE GENOMIC DNA]</scope>
    <source>
        <strain evidence="6">G3</strain>
    </source>
</reference>
<keyword evidence="7" id="KW-1185">Reference proteome</keyword>
<dbReference type="PANTHER" id="PTHR11782">
    <property type="entry name" value="ADENOSINE/GUANOSINE DIPHOSPHATASE"/>
    <property type="match status" value="1"/>
</dbReference>
<dbReference type="Pfam" id="PF01150">
    <property type="entry name" value="GDA1_CD39"/>
    <property type="match status" value="1"/>
</dbReference>
<comment type="similarity">
    <text evidence="1">Belongs to the GDA1/CD39 NTPase family.</text>
</comment>
<evidence type="ECO:0000256" key="4">
    <source>
        <dbReference type="PIRSR" id="PIRSR600407-2"/>
    </source>
</evidence>
<dbReference type="VEuPathDB" id="TrichDB:TVAGG3_0306300"/>